<dbReference type="RefSeq" id="WP_163679624.1">
    <property type="nucleotide sequence ID" value="NZ_JAAIYP010000038.1"/>
</dbReference>
<dbReference type="InterPro" id="IPR057326">
    <property type="entry name" value="KR_dom"/>
</dbReference>
<dbReference type="EMBL" id="JAAIYP010000038">
    <property type="protein sequence ID" value="NFV80772.1"/>
    <property type="molecule type" value="Genomic_DNA"/>
</dbReference>
<dbReference type="SUPFAM" id="SSF51735">
    <property type="entry name" value="NAD(P)-binding Rossmann-fold domains"/>
    <property type="match status" value="1"/>
</dbReference>
<comment type="similarity">
    <text evidence="1">Belongs to the short-chain dehydrogenases/reductases (SDR) family.</text>
</comment>
<dbReference type="FunFam" id="3.40.50.720:FF:000173">
    <property type="entry name" value="3-oxoacyl-[acyl-carrier protein] reductase"/>
    <property type="match status" value="1"/>
</dbReference>
<dbReference type="InterPro" id="IPR002347">
    <property type="entry name" value="SDR_fam"/>
</dbReference>
<dbReference type="PRINTS" id="PR00080">
    <property type="entry name" value="SDRFAMILY"/>
</dbReference>
<accession>A0A7C9UXC1</accession>
<dbReference type="CDD" id="cd05333">
    <property type="entry name" value="BKR_SDR_c"/>
    <property type="match status" value="1"/>
</dbReference>
<keyword evidence="5" id="KW-1185">Reference proteome</keyword>
<dbReference type="InterPro" id="IPR036291">
    <property type="entry name" value="NAD(P)-bd_dom_sf"/>
</dbReference>
<dbReference type="GO" id="GO:0005737">
    <property type="term" value="C:cytoplasm"/>
    <property type="evidence" value="ECO:0007669"/>
    <property type="project" value="InterPro"/>
</dbReference>
<dbReference type="Proteomes" id="UP000480684">
    <property type="component" value="Unassembled WGS sequence"/>
</dbReference>
<dbReference type="PRINTS" id="PR00081">
    <property type="entry name" value="GDHRDH"/>
</dbReference>
<keyword evidence="2 4" id="KW-0560">Oxidoreductase</keyword>
<feature type="domain" description="Ketoreductase" evidence="3">
    <location>
        <begin position="3"/>
        <end position="178"/>
    </location>
</feature>
<sequence>MGRVAIVTGGTRGIGRAISETLKKAGYRVAANYCGNVEAAQRFTEETGIPNYRWDVSNYAECEAAIAKITAEIGPVEIVINNAGITRDAVLHRMTYQMWEDVIHTNLTSCFNMARLVVDSMRERGFGRIVNIGSINGQAGQYGQVNYAAAKSGIHGFTKALAQEGAAKGITVNAIAPGYVDTDMVRAVPPAVLEKIIARIPVGRLGRAEDIARTVMFLIADEADFITGSTISCNGGQHMY</sequence>
<dbReference type="InterPro" id="IPR050259">
    <property type="entry name" value="SDR"/>
</dbReference>
<evidence type="ECO:0000256" key="1">
    <source>
        <dbReference type="ARBA" id="ARBA00006484"/>
    </source>
</evidence>
<dbReference type="NCBIfam" id="TIGR01829">
    <property type="entry name" value="AcAcCoA_reduct"/>
    <property type="match status" value="1"/>
</dbReference>
<evidence type="ECO:0000256" key="2">
    <source>
        <dbReference type="ARBA" id="ARBA00023002"/>
    </source>
</evidence>
<dbReference type="EC" id="1.1.1.36" evidence="4"/>
<dbReference type="GO" id="GO:0032787">
    <property type="term" value="P:monocarboxylic acid metabolic process"/>
    <property type="evidence" value="ECO:0007669"/>
    <property type="project" value="UniProtKB-ARBA"/>
</dbReference>
<gene>
    <name evidence="4" type="primary">phbB</name>
    <name evidence="4" type="ORF">G4223_11695</name>
</gene>
<comment type="caution">
    <text evidence="4">The sequence shown here is derived from an EMBL/GenBank/DDBJ whole genome shotgun (WGS) entry which is preliminary data.</text>
</comment>
<reference evidence="4 5" key="1">
    <citation type="submission" date="2020-02" db="EMBL/GenBank/DDBJ databases">
        <authorList>
            <person name="Dziuba M."/>
            <person name="Kuznetsov B."/>
            <person name="Mardanov A."/>
            <person name="Ravin N."/>
            <person name="Grouzdev D."/>
        </authorList>
    </citation>
    <scope>NUCLEOTIDE SEQUENCE [LARGE SCALE GENOMIC DNA]</scope>
    <source>
        <strain evidence="4 5">SpK</strain>
    </source>
</reference>
<dbReference type="PROSITE" id="PS00061">
    <property type="entry name" value="ADH_SHORT"/>
    <property type="match status" value="1"/>
</dbReference>
<dbReference type="AlphaFoldDB" id="A0A7C9UXC1"/>
<dbReference type="Gene3D" id="3.40.50.720">
    <property type="entry name" value="NAD(P)-binding Rossmann-like Domain"/>
    <property type="match status" value="1"/>
</dbReference>
<protein>
    <submittedName>
        <fullName evidence="4">Acetoacetyl-CoA reductase</fullName>
        <ecNumber evidence="4">1.1.1.36</ecNumber>
    </submittedName>
</protein>
<dbReference type="GO" id="GO:0042619">
    <property type="term" value="P:poly-hydroxybutyrate biosynthetic process"/>
    <property type="evidence" value="ECO:0007669"/>
    <property type="project" value="InterPro"/>
</dbReference>
<dbReference type="PANTHER" id="PTHR42879:SF2">
    <property type="entry name" value="3-OXOACYL-[ACYL-CARRIER-PROTEIN] REDUCTASE FABG"/>
    <property type="match status" value="1"/>
</dbReference>
<dbReference type="SMART" id="SM00822">
    <property type="entry name" value="PKS_KR"/>
    <property type="match status" value="1"/>
</dbReference>
<dbReference type="PANTHER" id="PTHR42879">
    <property type="entry name" value="3-OXOACYL-(ACYL-CARRIER-PROTEIN) REDUCTASE"/>
    <property type="match status" value="1"/>
</dbReference>
<dbReference type="Pfam" id="PF13561">
    <property type="entry name" value="adh_short_C2"/>
    <property type="match status" value="1"/>
</dbReference>
<dbReference type="InterPro" id="IPR020904">
    <property type="entry name" value="Sc_DH/Rdtase_CS"/>
</dbReference>
<name>A0A7C9UXC1_9PROT</name>
<dbReference type="NCBIfam" id="NF009466">
    <property type="entry name" value="PRK12826.1-2"/>
    <property type="match status" value="1"/>
</dbReference>
<evidence type="ECO:0000313" key="5">
    <source>
        <dbReference type="Proteomes" id="UP000480684"/>
    </source>
</evidence>
<evidence type="ECO:0000313" key="4">
    <source>
        <dbReference type="EMBL" id="NFV80772.1"/>
    </source>
</evidence>
<dbReference type="InterPro" id="IPR011283">
    <property type="entry name" value="Acetoacetyl-CoA_reductase"/>
</dbReference>
<dbReference type="GO" id="GO:0018454">
    <property type="term" value="F:acetoacetyl-CoA reductase activity"/>
    <property type="evidence" value="ECO:0007669"/>
    <property type="project" value="UniProtKB-EC"/>
</dbReference>
<dbReference type="NCBIfam" id="NF009464">
    <property type="entry name" value="PRK12824.1"/>
    <property type="match status" value="1"/>
</dbReference>
<evidence type="ECO:0000259" key="3">
    <source>
        <dbReference type="SMART" id="SM00822"/>
    </source>
</evidence>
<proteinExistence type="inferred from homology"/>
<organism evidence="4 5">
    <name type="scientific">Magnetospirillum aberrantis SpK</name>
    <dbReference type="NCBI Taxonomy" id="908842"/>
    <lineage>
        <taxon>Bacteria</taxon>
        <taxon>Pseudomonadati</taxon>
        <taxon>Pseudomonadota</taxon>
        <taxon>Alphaproteobacteria</taxon>
        <taxon>Rhodospirillales</taxon>
        <taxon>Rhodospirillaceae</taxon>
        <taxon>Magnetospirillum</taxon>
    </lineage>
</organism>